<feature type="binding site" evidence="6">
    <location>
        <position position="66"/>
    </location>
    <ligand>
        <name>(6R)-10-formyltetrahydrofolate</name>
        <dbReference type="ChEBI" id="CHEBI:195366"/>
    </ligand>
</feature>
<evidence type="ECO:0000256" key="3">
    <source>
        <dbReference type="ARBA" id="ARBA00022755"/>
    </source>
</evidence>
<evidence type="ECO:0000256" key="4">
    <source>
        <dbReference type="ARBA" id="ARBA00038440"/>
    </source>
</evidence>
<dbReference type="EC" id="2.1.2.2" evidence="6"/>
<comment type="catalytic activity">
    <reaction evidence="5 6">
        <text>N(1)-(5-phospho-beta-D-ribosyl)glycinamide + (6R)-10-formyltetrahydrofolate = N(2)-formyl-N(1)-(5-phospho-beta-D-ribosyl)glycinamide + (6S)-5,6,7,8-tetrahydrofolate + H(+)</text>
        <dbReference type="Rhea" id="RHEA:15053"/>
        <dbReference type="ChEBI" id="CHEBI:15378"/>
        <dbReference type="ChEBI" id="CHEBI:57453"/>
        <dbReference type="ChEBI" id="CHEBI:143788"/>
        <dbReference type="ChEBI" id="CHEBI:147286"/>
        <dbReference type="ChEBI" id="CHEBI:195366"/>
        <dbReference type="EC" id="2.1.2.2"/>
    </reaction>
</comment>
<sequence length="195" mass="21263">MKAKLAVFASGNGTNFQAIDDAIVRGEIDASIELLVCDQPGAAVIERAKRAGVETLVLARRDFPTKKAFEEEIVHACQAHHVGYIFLAGYMRILGKAMLEAYPHRIVNIHPSLLPSFTGLDAIGQAFRKGVKITGITIHYVDEGMDTGPIIAQAAVPIKDDDTLEVLEARIHETEHALYPKTVAAILSRSSEVYQ</sequence>
<feature type="domain" description="Formyl transferase N-terminal" evidence="7">
    <location>
        <begin position="4"/>
        <end position="183"/>
    </location>
</feature>
<dbReference type="Pfam" id="PF00551">
    <property type="entry name" value="Formyl_trans_N"/>
    <property type="match status" value="1"/>
</dbReference>
<evidence type="ECO:0000259" key="7">
    <source>
        <dbReference type="Pfam" id="PF00551"/>
    </source>
</evidence>
<keyword evidence="3 6" id="KW-0658">Purine biosynthesis</keyword>
<comment type="similarity">
    <text evidence="4 6">Belongs to the GART family.</text>
</comment>
<organism evidence="8 9">
    <name type="scientific">Sporolactobacillus spathodeae</name>
    <dbReference type="NCBI Taxonomy" id="1465502"/>
    <lineage>
        <taxon>Bacteria</taxon>
        <taxon>Bacillati</taxon>
        <taxon>Bacillota</taxon>
        <taxon>Bacilli</taxon>
        <taxon>Bacillales</taxon>
        <taxon>Sporolactobacillaceae</taxon>
        <taxon>Sporolactobacillus</taxon>
    </lineage>
</organism>
<dbReference type="HAMAP" id="MF_01930">
    <property type="entry name" value="PurN"/>
    <property type="match status" value="1"/>
</dbReference>
<dbReference type="Gene3D" id="3.40.50.170">
    <property type="entry name" value="Formyl transferase, N-terminal domain"/>
    <property type="match status" value="1"/>
</dbReference>
<evidence type="ECO:0000313" key="9">
    <source>
        <dbReference type="Proteomes" id="UP000823201"/>
    </source>
</evidence>
<evidence type="ECO:0000313" key="8">
    <source>
        <dbReference type="EMBL" id="MBM7657580.1"/>
    </source>
</evidence>
<comment type="pathway">
    <text evidence="1 6">Purine metabolism; IMP biosynthesis via de novo pathway; N(2)-formyl-N(1)-(5-phospho-D-ribosyl)glycinamide from N(1)-(5-phospho-D-ribosyl)glycinamide (10-formyl THF route): step 1/1.</text>
</comment>
<dbReference type="InterPro" id="IPR004607">
    <property type="entry name" value="GART"/>
</dbReference>
<feature type="binding site" evidence="6">
    <location>
        <position position="108"/>
    </location>
    <ligand>
        <name>(6R)-10-formyltetrahydrofolate</name>
        <dbReference type="ChEBI" id="CHEBI:195366"/>
    </ligand>
</feature>
<feature type="site" description="Raises pKa of active site His" evidence="6">
    <location>
        <position position="146"/>
    </location>
</feature>
<keyword evidence="2 6" id="KW-0808">Transferase</keyword>
<dbReference type="GO" id="GO:0004644">
    <property type="term" value="F:phosphoribosylglycinamide formyltransferase activity"/>
    <property type="evidence" value="ECO:0007669"/>
    <property type="project" value="UniProtKB-EC"/>
</dbReference>
<feature type="binding site" evidence="6">
    <location>
        <begin position="13"/>
        <end position="15"/>
    </location>
    <ligand>
        <name>N(1)-(5-phospho-beta-D-ribosyl)glycinamide</name>
        <dbReference type="ChEBI" id="CHEBI:143788"/>
    </ligand>
</feature>
<proteinExistence type="inferred from homology"/>
<dbReference type="CDD" id="cd08645">
    <property type="entry name" value="FMT_core_GART"/>
    <property type="match status" value="1"/>
</dbReference>
<dbReference type="PANTHER" id="PTHR43369">
    <property type="entry name" value="PHOSPHORIBOSYLGLYCINAMIDE FORMYLTRANSFERASE"/>
    <property type="match status" value="1"/>
</dbReference>
<evidence type="ECO:0000256" key="6">
    <source>
        <dbReference type="HAMAP-Rule" id="MF_01930"/>
    </source>
</evidence>
<dbReference type="PROSITE" id="PS00373">
    <property type="entry name" value="GART"/>
    <property type="match status" value="1"/>
</dbReference>
<dbReference type="InterPro" id="IPR036477">
    <property type="entry name" value="Formyl_transf_N_sf"/>
</dbReference>
<keyword evidence="9" id="KW-1185">Reference proteome</keyword>
<dbReference type="InterPro" id="IPR001555">
    <property type="entry name" value="GART_AS"/>
</dbReference>
<comment type="caution">
    <text evidence="8">The sequence shown here is derived from an EMBL/GenBank/DDBJ whole genome shotgun (WGS) entry which is preliminary data.</text>
</comment>
<comment type="function">
    <text evidence="6">Catalyzes the transfer of a formyl group from 10-formyltetrahydrofolate to 5-phospho-ribosyl-glycinamide (GAR), producing 5-phospho-ribosyl-N-formylglycinamide (FGAR) and tetrahydrofolate.</text>
</comment>
<feature type="active site" description="Proton donor" evidence="6">
    <location>
        <position position="110"/>
    </location>
</feature>
<dbReference type="PANTHER" id="PTHR43369:SF2">
    <property type="entry name" value="PHOSPHORIBOSYLGLYCINAMIDE FORMYLTRANSFERASE"/>
    <property type="match status" value="1"/>
</dbReference>
<evidence type="ECO:0000256" key="5">
    <source>
        <dbReference type="ARBA" id="ARBA00047664"/>
    </source>
</evidence>
<protein>
    <recommendedName>
        <fullName evidence="6">Phosphoribosylglycinamide formyltransferase</fullName>
        <ecNumber evidence="6">2.1.2.2</ecNumber>
    </recommendedName>
    <alternativeName>
        <fullName evidence="6">5'-phosphoribosylglycinamide transformylase</fullName>
    </alternativeName>
    <alternativeName>
        <fullName evidence="6">GAR transformylase</fullName>
        <shortName evidence="6">GART</shortName>
    </alternativeName>
</protein>
<accession>A0ABS2Q739</accession>
<name>A0ABS2Q739_9BACL</name>
<evidence type="ECO:0000256" key="2">
    <source>
        <dbReference type="ARBA" id="ARBA00022679"/>
    </source>
</evidence>
<gene>
    <name evidence="6" type="primary">purN</name>
    <name evidence="8" type="ORF">JOC27_001029</name>
</gene>
<dbReference type="SUPFAM" id="SSF53328">
    <property type="entry name" value="Formyltransferase"/>
    <property type="match status" value="1"/>
</dbReference>
<feature type="binding site" evidence="6">
    <location>
        <begin position="91"/>
        <end position="94"/>
    </location>
    <ligand>
        <name>(6R)-10-formyltetrahydrofolate</name>
        <dbReference type="ChEBI" id="CHEBI:195366"/>
    </ligand>
</feature>
<dbReference type="RefSeq" id="WP_205005916.1">
    <property type="nucleotide sequence ID" value="NZ_CBCRXA010000011.1"/>
</dbReference>
<evidence type="ECO:0000256" key="1">
    <source>
        <dbReference type="ARBA" id="ARBA00005054"/>
    </source>
</evidence>
<dbReference type="InterPro" id="IPR002376">
    <property type="entry name" value="Formyl_transf_N"/>
</dbReference>
<dbReference type="EMBL" id="JAFBEV010000006">
    <property type="protein sequence ID" value="MBM7657580.1"/>
    <property type="molecule type" value="Genomic_DNA"/>
</dbReference>
<dbReference type="NCBIfam" id="TIGR00639">
    <property type="entry name" value="PurN"/>
    <property type="match status" value="1"/>
</dbReference>
<reference evidence="8 9" key="1">
    <citation type="submission" date="2021-01" db="EMBL/GenBank/DDBJ databases">
        <title>Genomic Encyclopedia of Type Strains, Phase IV (KMG-IV): sequencing the most valuable type-strain genomes for metagenomic binning, comparative biology and taxonomic classification.</title>
        <authorList>
            <person name="Goeker M."/>
        </authorList>
    </citation>
    <scope>NUCLEOTIDE SEQUENCE [LARGE SCALE GENOMIC DNA]</scope>
    <source>
        <strain evidence="8 9">DSM 100968</strain>
    </source>
</reference>
<dbReference type="Proteomes" id="UP000823201">
    <property type="component" value="Unassembled WGS sequence"/>
</dbReference>